<keyword evidence="10" id="KW-0812">Transmembrane</keyword>
<evidence type="ECO:0000313" key="14">
    <source>
        <dbReference type="Proteomes" id="UP001589718"/>
    </source>
</evidence>
<evidence type="ECO:0000256" key="5">
    <source>
        <dbReference type="ARBA" id="ARBA00022741"/>
    </source>
</evidence>
<gene>
    <name evidence="13" type="ORF">ACFFTU_04070</name>
</gene>
<reference evidence="13 14" key="1">
    <citation type="submission" date="2024-09" db="EMBL/GenBank/DDBJ databases">
        <authorList>
            <person name="Sun Q."/>
            <person name="Mori K."/>
        </authorList>
    </citation>
    <scope>NUCLEOTIDE SEQUENCE [LARGE SCALE GENOMIC DNA]</scope>
    <source>
        <strain evidence="13 14">JCM 4362</strain>
    </source>
</reference>
<keyword evidence="3" id="KW-0597">Phosphoprotein</keyword>
<keyword evidence="6 13" id="KW-0418">Kinase</keyword>
<dbReference type="PANTHER" id="PTHR24421:SF10">
    <property type="entry name" value="NITRATE_NITRITE SENSOR PROTEIN NARQ"/>
    <property type="match status" value="1"/>
</dbReference>
<dbReference type="InterPro" id="IPR050482">
    <property type="entry name" value="Sensor_HK_TwoCompSys"/>
</dbReference>
<feature type="transmembrane region" description="Helical" evidence="10">
    <location>
        <begin position="98"/>
        <end position="126"/>
    </location>
</feature>
<feature type="transmembrane region" description="Helical" evidence="10">
    <location>
        <begin position="44"/>
        <end position="62"/>
    </location>
</feature>
<dbReference type="RefSeq" id="WP_345217982.1">
    <property type="nucleotide sequence ID" value="NZ_BAAAXE010000001.1"/>
</dbReference>
<name>A0ABV5P8M8_STRCM</name>
<dbReference type="PANTHER" id="PTHR24421">
    <property type="entry name" value="NITRATE/NITRITE SENSOR PROTEIN NARX-RELATED"/>
    <property type="match status" value="1"/>
</dbReference>
<feature type="region of interest" description="Disordered" evidence="9">
    <location>
        <begin position="13"/>
        <end position="36"/>
    </location>
</feature>
<dbReference type="GO" id="GO:0016301">
    <property type="term" value="F:kinase activity"/>
    <property type="evidence" value="ECO:0007669"/>
    <property type="project" value="UniProtKB-KW"/>
</dbReference>
<keyword evidence="14" id="KW-1185">Reference proteome</keyword>
<evidence type="ECO:0000256" key="10">
    <source>
        <dbReference type="SAM" id="Phobius"/>
    </source>
</evidence>
<dbReference type="InterPro" id="IPR011712">
    <property type="entry name" value="Sig_transdc_His_kin_sub3_dim/P"/>
</dbReference>
<keyword evidence="7" id="KW-0067">ATP-binding</keyword>
<feature type="compositionally biased region" description="Low complexity" evidence="9">
    <location>
        <begin position="24"/>
        <end position="35"/>
    </location>
</feature>
<dbReference type="Pfam" id="PF02518">
    <property type="entry name" value="HATPase_c"/>
    <property type="match status" value="1"/>
</dbReference>
<dbReference type="Proteomes" id="UP001589718">
    <property type="component" value="Unassembled WGS sequence"/>
</dbReference>
<evidence type="ECO:0000256" key="1">
    <source>
        <dbReference type="ARBA" id="ARBA00000085"/>
    </source>
</evidence>
<proteinExistence type="predicted"/>
<evidence type="ECO:0000256" key="3">
    <source>
        <dbReference type="ARBA" id="ARBA00022553"/>
    </source>
</evidence>
<dbReference type="Gene3D" id="1.20.5.1930">
    <property type="match status" value="1"/>
</dbReference>
<sequence length="414" mass="43754">MSEQEYRWLLPSAMGGPEPHARPGRTPAPAGQGAARPRRTLRDWVVDLLMFLIAAAIGLAAVEDASELGDSRLVLVFDQVLGALACCALWLRRRWPTAVALALTVLSVAVPAASGAMGIALFGVTVHRPFKVAGPLSAAGIAVGVLQALVRPDPAVSFRVAVVVTLVFTLLIFGWGMFVRARRQLVLSLRERTVRAETEAALRAEQAQRLAREAIAREMHDVLAHRLTLLSVHAGALEFRPDAPPAEVARAAGVIRDSAHEALQDLREIIGVLRSPGAADDDRPQPTLATLDALVAESREAGAKVTLDNRIADPDAVPAAVGRTVYRIAQEALTNARKHAPGAEVAVTVTGRAGDGVTVTVHNPAPDGDVPRVPGSGQGLIGLTERAQLAGGRLDHGLEPDGGFRITAWLPWAP</sequence>
<evidence type="ECO:0000256" key="8">
    <source>
        <dbReference type="ARBA" id="ARBA00023012"/>
    </source>
</evidence>
<keyword evidence="5" id="KW-0547">Nucleotide-binding</keyword>
<evidence type="ECO:0000313" key="13">
    <source>
        <dbReference type="EMBL" id="MFB9519128.1"/>
    </source>
</evidence>
<organism evidence="13 14">
    <name type="scientific">Streptomyces cremeus</name>
    <dbReference type="NCBI Taxonomy" id="66881"/>
    <lineage>
        <taxon>Bacteria</taxon>
        <taxon>Bacillati</taxon>
        <taxon>Actinomycetota</taxon>
        <taxon>Actinomycetes</taxon>
        <taxon>Kitasatosporales</taxon>
        <taxon>Streptomycetaceae</taxon>
        <taxon>Streptomyces</taxon>
    </lineage>
</organism>
<feature type="domain" description="Signal transduction histidine kinase subgroup 3 dimerisation and phosphoacceptor" evidence="12">
    <location>
        <begin position="212"/>
        <end position="276"/>
    </location>
</feature>
<accession>A0ABV5P8M8</accession>
<keyword evidence="10" id="KW-0472">Membrane</keyword>
<feature type="domain" description="Histidine kinase/HSP90-like ATPase" evidence="11">
    <location>
        <begin position="323"/>
        <end position="412"/>
    </location>
</feature>
<dbReference type="Pfam" id="PF07730">
    <property type="entry name" value="HisKA_3"/>
    <property type="match status" value="1"/>
</dbReference>
<dbReference type="CDD" id="cd16917">
    <property type="entry name" value="HATPase_UhpB-NarQ-NarX-like"/>
    <property type="match status" value="1"/>
</dbReference>
<dbReference type="Gene3D" id="3.30.565.10">
    <property type="entry name" value="Histidine kinase-like ATPase, C-terminal domain"/>
    <property type="match status" value="1"/>
</dbReference>
<dbReference type="InterPro" id="IPR003594">
    <property type="entry name" value="HATPase_dom"/>
</dbReference>
<keyword evidence="4" id="KW-0808">Transferase</keyword>
<evidence type="ECO:0000256" key="6">
    <source>
        <dbReference type="ARBA" id="ARBA00022777"/>
    </source>
</evidence>
<dbReference type="EC" id="2.7.13.3" evidence="2"/>
<evidence type="ECO:0000256" key="2">
    <source>
        <dbReference type="ARBA" id="ARBA00012438"/>
    </source>
</evidence>
<protein>
    <recommendedName>
        <fullName evidence="2">histidine kinase</fullName>
        <ecNumber evidence="2">2.7.13.3</ecNumber>
    </recommendedName>
</protein>
<comment type="caution">
    <text evidence="13">The sequence shown here is derived from an EMBL/GenBank/DDBJ whole genome shotgun (WGS) entry which is preliminary data.</text>
</comment>
<keyword evidence="8" id="KW-0902">Two-component regulatory system</keyword>
<feature type="transmembrane region" description="Helical" evidence="10">
    <location>
        <begin position="132"/>
        <end position="150"/>
    </location>
</feature>
<evidence type="ECO:0000259" key="12">
    <source>
        <dbReference type="Pfam" id="PF07730"/>
    </source>
</evidence>
<dbReference type="SUPFAM" id="SSF55874">
    <property type="entry name" value="ATPase domain of HSP90 chaperone/DNA topoisomerase II/histidine kinase"/>
    <property type="match status" value="1"/>
</dbReference>
<dbReference type="EMBL" id="JBHMCR010000002">
    <property type="protein sequence ID" value="MFB9519128.1"/>
    <property type="molecule type" value="Genomic_DNA"/>
</dbReference>
<feature type="transmembrane region" description="Helical" evidence="10">
    <location>
        <begin position="157"/>
        <end position="178"/>
    </location>
</feature>
<feature type="transmembrane region" description="Helical" evidence="10">
    <location>
        <begin position="74"/>
        <end position="91"/>
    </location>
</feature>
<evidence type="ECO:0000259" key="11">
    <source>
        <dbReference type="Pfam" id="PF02518"/>
    </source>
</evidence>
<comment type="catalytic activity">
    <reaction evidence="1">
        <text>ATP + protein L-histidine = ADP + protein N-phospho-L-histidine.</text>
        <dbReference type="EC" id="2.7.13.3"/>
    </reaction>
</comment>
<dbReference type="InterPro" id="IPR036890">
    <property type="entry name" value="HATPase_C_sf"/>
</dbReference>
<evidence type="ECO:0000256" key="4">
    <source>
        <dbReference type="ARBA" id="ARBA00022679"/>
    </source>
</evidence>
<keyword evidence="10" id="KW-1133">Transmembrane helix</keyword>
<evidence type="ECO:0000256" key="9">
    <source>
        <dbReference type="SAM" id="MobiDB-lite"/>
    </source>
</evidence>
<evidence type="ECO:0000256" key="7">
    <source>
        <dbReference type="ARBA" id="ARBA00022840"/>
    </source>
</evidence>